<proteinExistence type="predicted"/>
<accession>A0A5C8V0R2</accession>
<gene>
    <name evidence="1" type="ORF">FVB32_12315</name>
</gene>
<dbReference type="Gene3D" id="2.40.30.100">
    <property type="entry name" value="AF2212/PG0164-like"/>
    <property type="match status" value="1"/>
</dbReference>
<dbReference type="EMBL" id="VRUR01000002">
    <property type="protein sequence ID" value="TXN35363.1"/>
    <property type="molecule type" value="Genomic_DNA"/>
</dbReference>
<dbReference type="RefSeq" id="WP_147744097.1">
    <property type="nucleotide sequence ID" value="NZ_VRUR01000002.1"/>
</dbReference>
<organism evidence="1 2">
    <name type="scientific">Flagellimonas hymeniacidonis</name>
    <dbReference type="NCBI Taxonomy" id="2603628"/>
    <lineage>
        <taxon>Bacteria</taxon>
        <taxon>Pseudomonadati</taxon>
        <taxon>Bacteroidota</taxon>
        <taxon>Flavobacteriia</taxon>
        <taxon>Flavobacteriales</taxon>
        <taxon>Flavobacteriaceae</taxon>
        <taxon>Flagellimonas</taxon>
    </lineage>
</organism>
<evidence type="ECO:0000313" key="1">
    <source>
        <dbReference type="EMBL" id="TXN35363.1"/>
    </source>
</evidence>
<reference evidence="1 2" key="1">
    <citation type="submission" date="2019-08" db="EMBL/GenBank/DDBJ databases">
        <title>Professor.</title>
        <authorList>
            <person name="Park J.S."/>
        </authorList>
    </citation>
    <scope>NUCLEOTIDE SEQUENCE [LARGE SCALE GENOMIC DNA]</scope>
    <source>
        <strain evidence="1 2">176CP5-101</strain>
    </source>
</reference>
<dbReference type="InterPro" id="IPR015018">
    <property type="entry name" value="DUF1905"/>
</dbReference>
<name>A0A5C8V0R2_9FLAO</name>
<dbReference type="Proteomes" id="UP000321456">
    <property type="component" value="Unassembled WGS sequence"/>
</dbReference>
<comment type="caution">
    <text evidence="1">The sequence shown here is derived from an EMBL/GenBank/DDBJ whole genome shotgun (WGS) entry which is preliminary data.</text>
</comment>
<dbReference type="SUPFAM" id="SSF141694">
    <property type="entry name" value="AF2212/PG0164-like"/>
    <property type="match status" value="1"/>
</dbReference>
<dbReference type="InterPro" id="IPR037079">
    <property type="entry name" value="AF2212/PG0164-like_sf"/>
</dbReference>
<protein>
    <submittedName>
        <fullName evidence="1">DUF1905 domain-containing protein</fullName>
    </submittedName>
</protein>
<keyword evidence="2" id="KW-1185">Reference proteome</keyword>
<dbReference type="Pfam" id="PF13376">
    <property type="entry name" value="OmdA"/>
    <property type="match status" value="1"/>
</dbReference>
<sequence>MNKEKPLLDKEYLLQKFPGKGGWMYASIPEILQSKNTPFGWVKVKGSIDGHPLNQYKLMPMGNGKLFLPVKAEIRKKIKKEAGDYVHVVLFPDNSSIEIPEDIIACFKNEPPELLETFSSFTEGQQKAYLDWVYAAKTEGTKASRIVKMMDRLTKNLKFYEKQHQD</sequence>
<dbReference type="AlphaFoldDB" id="A0A5C8V0R2"/>
<evidence type="ECO:0000313" key="2">
    <source>
        <dbReference type="Proteomes" id="UP000321456"/>
    </source>
</evidence>
<dbReference type="Pfam" id="PF08922">
    <property type="entry name" value="DUF1905"/>
    <property type="match status" value="1"/>
</dbReference>